<sequence length="33" mass="3735">MIYNLNKTIKAVSTALEKIEIRDAVNKIILFTA</sequence>
<feature type="non-terminal residue" evidence="1">
    <location>
        <position position="33"/>
    </location>
</feature>
<protein>
    <submittedName>
        <fullName evidence="1">Uncharacterized protein</fullName>
    </submittedName>
</protein>
<dbReference type="EMBL" id="LAZR01019943">
    <property type="protein sequence ID" value="KKL90696.1"/>
    <property type="molecule type" value="Genomic_DNA"/>
</dbReference>
<reference evidence="1" key="1">
    <citation type="journal article" date="2015" name="Nature">
        <title>Complex archaea that bridge the gap between prokaryotes and eukaryotes.</title>
        <authorList>
            <person name="Spang A."/>
            <person name="Saw J.H."/>
            <person name="Jorgensen S.L."/>
            <person name="Zaremba-Niedzwiedzka K."/>
            <person name="Martijn J."/>
            <person name="Lind A.E."/>
            <person name="van Eijk R."/>
            <person name="Schleper C."/>
            <person name="Guy L."/>
            <person name="Ettema T.J."/>
        </authorList>
    </citation>
    <scope>NUCLEOTIDE SEQUENCE</scope>
</reference>
<comment type="caution">
    <text evidence="1">The sequence shown here is derived from an EMBL/GenBank/DDBJ whole genome shotgun (WGS) entry which is preliminary data.</text>
</comment>
<organism evidence="1">
    <name type="scientific">marine sediment metagenome</name>
    <dbReference type="NCBI Taxonomy" id="412755"/>
    <lineage>
        <taxon>unclassified sequences</taxon>
        <taxon>metagenomes</taxon>
        <taxon>ecological metagenomes</taxon>
    </lineage>
</organism>
<gene>
    <name evidence="1" type="ORF">LCGC14_1902140</name>
</gene>
<name>A0A0F9GJL1_9ZZZZ</name>
<accession>A0A0F9GJL1</accession>
<dbReference type="AlphaFoldDB" id="A0A0F9GJL1"/>
<evidence type="ECO:0000313" key="1">
    <source>
        <dbReference type="EMBL" id="KKL90696.1"/>
    </source>
</evidence>
<proteinExistence type="predicted"/>